<evidence type="ECO:0000313" key="3">
    <source>
        <dbReference type="EMBL" id="EFN68986.1"/>
    </source>
</evidence>
<feature type="non-terminal residue" evidence="3">
    <location>
        <position position="1"/>
    </location>
</feature>
<dbReference type="InterPro" id="IPR011657">
    <property type="entry name" value="CNT_C_dom"/>
</dbReference>
<feature type="transmembrane region" description="Helical" evidence="1">
    <location>
        <begin position="6"/>
        <end position="27"/>
    </location>
</feature>
<feature type="non-terminal residue" evidence="3">
    <location>
        <position position="147"/>
    </location>
</feature>
<dbReference type="GO" id="GO:0005337">
    <property type="term" value="F:nucleoside transmembrane transporter activity"/>
    <property type="evidence" value="ECO:0007669"/>
    <property type="project" value="InterPro"/>
</dbReference>
<dbReference type="InterPro" id="IPR008276">
    <property type="entry name" value="C_nuclsd_transpt"/>
</dbReference>
<accession>E2AC51</accession>
<evidence type="ECO:0000259" key="2">
    <source>
        <dbReference type="Pfam" id="PF07662"/>
    </source>
</evidence>
<dbReference type="STRING" id="104421.E2AC51"/>
<keyword evidence="4" id="KW-1185">Reference proteome</keyword>
<dbReference type="GO" id="GO:0005886">
    <property type="term" value="C:plasma membrane"/>
    <property type="evidence" value="ECO:0007669"/>
    <property type="project" value="TreeGrafter"/>
</dbReference>
<gene>
    <name evidence="3" type="ORF">EAG_09658</name>
</gene>
<organism evidence="4">
    <name type="scientific">Camponotus floridanus</name>
    <name type="common">Florida carpenter ant</name>
    <dbReference type="NCBI Taxonomy" id="104421"/>
    <lineage>
        <taxon>Eukaryota</taxon>
        <taxon>Metazoa</taxon>
        <taxon>Ecdysozoa</taxon>
        <taxon>Arthropoda</taxon>
        <taxon>Hexapoda</taxon>
        <taxon>Insecta</taxon>
        <taxon>Pterygota</taxon>
        <taxon>Neoptera</taxon>
        <taxon>Endopterygota</taxon>
        <taxon>Hymenoptera</taxon>
        <taxon>Apocrita</taxon>
        <taxon>Aculeata</taxon>
        <taxon>Formicoidea</taxon>
        <taxon>Formicidae</taxon>
        <taxon>Formicinae</taxon>
        <taxon>Camponotus</taxon>
    </lineage>
</organism>
<keyword evidence="1" id="KW-0812">Transmembrane</keyword>
<evidence type="ECO:0000256" key="1">
    <source>
        <dbReference type="SAM" id="Phobius"/>
    </source>
</evidence>
<proteinExistence type="predicted"/>
<feature type="transmembrane region" description="Helical" evidence="1">
    <location>
        <begin position="87"/>
        <end position="107"/>
    </location>
</feature>
<keyword evidence="1" id="KW-0472">Membrane</keyword>
<name>E2AC51_CAMFO</name>
<dbReference type="Proteomes" id="UP000000311">
    <property type="component" value="Unassembled WGS sequence"/>
</dbReference>
<feature type="transmembrane region" description="Helical" evidence="1">
    <location>
        <begin position="34"/>
        <end position="54"/>
    </location>
</feature>
<dbReference type="InParanoid" id="E2AC51"/>
<dbReference type="Pfam" id="PF07662">
    <property type="entry name" value="Nucleos_tra2_C"/>
    <property type="match status" value="1"/>
</dbReference>
<dbReference type="EMBL" id="GL438410">
    <property type="protein sequence ID" value="EFN68986.1"/>
    <property type="molecule type" value="Genomic_DNA"/>
</dbReference>
<evidence type="ECO:0000313" key="4">
    <source>
        <dbReference type="Proteomes" id="UP000000311"/>
    </source>
</evidence>
<dbReference type="PANTHER" id="PTHR10590:SF4">
    <property type="entry name" value="SOLUTE CARRIER FAMILY 28 MEMBER 3"/>
    <property type="match status" value="1"/>
</dbReference>
<sequence length="147" mass="15981">IATTVAAMLIGFIALITATNTIFKIIFGISLQHILSYIFLPFTWTIGIPIAEILPVSKIMATKLITNEFVAMIDLQKILHTLSTRSIGILSIFLVSFSNFTSIGIIIGTITKLNTTQGKIIAHYGLRLIYSSTLVNLLSATIASLIL</sequence>
<keyword evidence="1" id="KW-1133">Transmembrane helix</keyword>
<feature type="domain" description="Concentrative nucleoside transporter C-terminal" evidence="2">
    <location>
        <begin position="1"/>
        <end position="143"/>
    </location>
</feature>
<dbReference type="PANTHER" id="PTHR10590">
    <property type="entry name" value="SODIUM/NUCLEOSIDE COTRANSPORTER"/>
    <property type="match status" value="1"/>
</dbReference>
<dbReference type="AlphaFoldDB" id="E2AC51"/>
<protein>
    <submittedName>
        <fullName evidence="3">Nucleoside permease nupC</fullName>
    </submittedName>
</protein>
<feature type="transmembrane region" description="Helical" evidence="1">
    <location>
        <begin position="128"/>
        <end position="146"/>
    </location>
</feature>
<dbReference type="GO" id="GO:0015293">
    <property type="term" value="F:symporter activity"/>
    <property type="evidence" value="ECO:0007669"/>
    <property type="project" value="TreeGrafter"/>
</dbReference>
<reference evidence="3 4" key="1">
    <citation type="journal article" date="2010" name="Science">
        <title>Genomic comparison of the ants Camponotus floridanus and Harpegnathos saltator.</title>
        <authorList>
            <person name="Bonasio R."/>
            <person name="Zhang G."/>
            <person name="Ye C."/>
            <person name="Mutti N.S."/>
            <person name="Fang X."/>
            <person name="Qin N."/>
            <person name="Donahue G."/>
            <person name="Yang P."/>
            <person name="Li Q."/>
            <person name="Li C."/>
            <person name="Zhang P."/>
            <person name="Huang Z."/>
            <person name="Berger S.L."/>
            <person name="Reinberg D."/>
            <person name="Wang J."/>
            <person name="Liebig J."/>
        </authorList>
    </citation>
    <scope>NUCLEOTIDE SEQUENCE [LARGE SCALE GENOMIC DNA]</scope>
    <source>
        <strain evidence="4">C129</strain>
    </source>
</reference>
<dbReference type="OMA" id="SNIACFM"/>